<dbReference type="OrthoDB" id="9793819at2"/>
<comment type="caution">
    <text evidence="3">The sequence shown here is derived from an EMBL/GenBank/DDBJ whole genome shotgun (WGS) entry which is preliminary data.</text>
</comment>
<protein>
    <recommendedName>
        <fullName evidence="2">RNA 2',3'-cyclic phosphodiesterase</fullName>
        <shortName evidence="2">RNA 2',3'-CPDase</shortName>
        <ecNumber evidence="2">3.1.4.58</ecNumber>
    </recommendedName>
</protein>
<dbReference type="InterPro" id="IPR004175">
    <property type="entry name" value="RNA_CPDase"/>
</dbReference>
<dbReference type="EMBL" id="RAHJ01000011">
    <property type="protein sequence ID" value="RJX69952.1"/>
    <property type="molecule type" value="Genomic_DNA"/>
</dbReference>
<dbReference type="Gene3D" id="3.90.1140.10">
    <property type="entry name" value="Cyclic phosphodiesterase"/>
    <property type="match status" value="1"/>
</dbReference>
<dbReference type="PANTHER" id="PTHR35561:SF1">
    <property type="entry name" value="RNA 2',3'-CYCLIC PHOSPHODIESTERASE"/>
    <property type="match status" value="1"/>
</dbReference>
<dbReference type="Pfam" id="PF13563">
    <property type="entry name" value="2_5_RNA_ligase2"/>
    <property type="match status" value="1"/>
</dbReference>
<sequence>MPRLFVALRPPVAVRDVLIDTMDSVAAARWQDDEQLHLTLRYIGETDPRVADDLVDALGRIDAPRFELAVHGVGFFERKGQPTALWAGIAPNAALDTLQKKVERVCQSVGLEAEHRKFTPHITLARLNSAAGPVAPWLAQHSRLAAPAWPVDSVRLYESTLTPGGSQYDPVVEWRLR</sequence>
<evidence type="ECO:0000313" key="3">
    <source>
        <dbReference type="EMBL" id="RJX69952.1"/>
    </source>
</evidence>
<feature type="short sequence motif" description="HXTX 1" evidence="2">
    <location>
        <begin position="37"/>
        <end position="40"/>
    </location>
</feature>
<name>A0A419R4R2_9SPHN</name>
<comment type="catalytic activity">
    <reaction evidence="2">
        <text>a 3'-end 2',3'-cyclophospho-ribonucleotide-RNA + H2O = a 3'-end 2'-phospho-ribonucleotide-RNA + H(+)</text>
        <dbReference type="Rhea" id="RHEA:11828"/>
        <dbReference type="Rhea" id="RHEA-COMP:10464"/>
        <dbReference type="Rhea" id="RHEA-COMP:17353"/>
        <dbReference type="ChEBI" id="CHEBI:15377"/>
        <dbReference type="ChEBI" id="CHEBI:15378"/>
        <dbReference type="ChEBI" id="CHEBI:83064"/>
        <dbReference type="ChEBI" id="CHEBI:173113"/>
        <dbReference type="EC" id="3.1.4.58"/>
    </reaction>
</comment>
<feature type="short sequence motif" description="HXTX 2" evidence="2">
    <location>
        <begin position="121"/>
        <end position="124"/>
    </location>
</feature>
<dbReference type="GO" id="GO:0004113">
    <property type="term" value="F:2',3'-cyclic-nucleotide 3'-phosphodiesterase activity"/>
    <property type="evidence" value="ECO:0007669"/>
    <property type="project" value="InterPro"/>
</dbReference>
<dbReference type="InterPro" id="IPR009097">
    <property type="entry name" value="Cyclic_Pdiesterase"/>
</dbReference>
<keyword evidence="1 2" id="KW-0378">Hydrolase</keyword>
<dbReference type="EC" id="3.1.4.58" evidence="2"/>
<feature type="active site" description="Proton donor" evidence="2">
    <location>
        <position position="37"/>
    </location>
</feature>
<evidence type="ECO:0000256" key="1">
    <source>
        <dbReference type="ARBA" id="ARBA00022801"/>
    </source>
</evidence>
<keyword evidence="4" id="KW-1185">Reference proteome</keyword>
<dbReference type="NCBIfam" id="TIGR02258">
    <property type="entry name" value="2_5_ligase"/>
    <property type="match status" value="1"/>
</dbReference>
<dbReference type="HAMAP" id="MF_01940">
    <property type="entry name" value="RNA_CPDase"/>
    <property type="match status" value="1"/>
</dbReference>
<organism evidence="3 4">
    <name type="scientific">Tsuneonella suprasediminis</name>
    <dbReference type="NCBI Taxonomy" id="2306996"/>
    <lineage>
        <taxon>Bacteria</taxon>
        <taxon>Pseudomonadati</taxon>
        <taxon>Pseudomonadota</taxon>
        <taxon>Alphaproteobacteria</taxon>
        <taxon>Sphingomonadales</taxon>
        <taxon>Erythrobacteraceae</taxon>
        <taxon>Tsuneonella</taxon>
    </lineage>
</organism>
<accession>A0A419R4R2</accession>
<dbReference type="PANTHER" id="PTHR35561">
    <property type="entry name" value="RNA 2',3'-CYCLIC PHOSPHODIESTERASE"/>
    <property type="match status" value="1"/>
</dbReference>
<gene>
    <name evidence="3" type="primary">thpR</name>
    <name evidence="3" type="ORF">D6858_02805</name>
</gene>
<reference evidence="3 4" key="1">
    <citation type="submission" date="2018-09" db="EMBL/GenBank/DDBJ databases">
        <title>Altererythrobacter sp.Ery1 and Ery12, the genome sequencing of novel strains in genus Alterythrobacter.</title>
        <authorList>
            <person name="Cheng H."/>
            <person name="Wu Y.-H."/>
            <person name="Fang C."/>
            <person name="Xu X.-W."/>
        </authorList>
    </citation>
    <scope>NUCLEOTIDE SEQUENCE [LARGE SCALE GENOMIC DNA]</scope>
    <source>
        <strain evidence="3 4">Ery12</strain>
    </source>
</reference>
<proteinExistence type="inferred from homology"/>
<comment type="similarity">
    <text evidence="2">Belongs to the 2H phosphoesterase superfamily. ThpR family.</text>
</comment>
<evidence type="ECO:0000313" key="4">
    <source>
        <dbReference type="Proteomes" id="UP000284322"/>
    </source>
</evidence>
<dbReference type="GO" id="GO:0008664">
    <property type="term" value="F:RNA 2',3'-cyclic 3'-phosphodiesterase activity"/>
    <property type="evidence" value="ECO:0007669"/>
    <property type="project" value="UniProtKB-EC"/>
</dbReference>
<dbReference type="SUPFAM" id="SSF55144">
    <property type="entry name" value="LigT-like"/>
    <property type="match status" value="1"/>
</dbReference>
<dbReference type="AlphaFoldDB" id="A0A419R4R2"/>
<comment type="function">
    <text evidence="2">Hydrolyzes RNA 2',3'-cyclic phosphodiester to an RNA 2'-phosphomonoester.</text>
</comment>
<feature type="active site" description="Proton acceptor" evidence="2">
    <location>
        <position position="121"/>
    </location>
</feature>
<dbReference type="Proteomes" id="UP000284322">
    <property type="component" value="Unassembled WGS sequence"/>
</dbReference>
<evidence type="ECO:0000256" key="2">
    <source>
        <dbReference type="HAMAP-Rule" id="MF_01940"/>
    </source>
</evidence>